<dbReference type="Proteomes" id="UP000037931">
    <property type="component" value="Unassembled WGS sequence"/>
</dbReference>
<sequence>MRVLICAGRYYMNAALCRKVLEAYHARQGIEVLVHGGNQHLGSTLEDWARETGAHIVRYPSNWQRYGKQAERRRNRFMLQDSEPDLVIAFPGGSDTEELVAQARANGIDTHSIDD</sequence>
<dbReference type="PATRIC" id="fig|50340.43.peg.3273"/>
<dbReference type="AlphaFoldDB" id="A0A0M9GD14"/>
<organism evidence="2 3">
    <name type="scientific">Pseudomonas asplenii</name>
    <dbReference type="NCBI Taxonomy" id="53407"/>
    <lineage>
        <taxon>Bacteria</taxon>
        <taxon>Pseudomonadati</taxon>
        <taxon>Pseudomonadota</taxon>
        <taxon>Gammaproteobacteria</taxon>
        <taxon>Pseudomonadales</taxon>
        <taxon>Pseudomonadaceae</taxon>
        <taxon>Pseudomonas</taxon>
    </lineage>
</organism>
<dbReference type="EMBL" id="JSYZ01000025">
    <property type="protein sequence ID" value="KPA87981.1"/>
    <property type="molecule type" value="Genomic_DNA"/>
</dbReference>
<proteinExistence type="predicted"/>
<keyword evidence="3" id="KW-1185">Reference proteome</keyword>
<evidence type="ECO:0000313" key="3">
    <source>
        <dbReference type="Proteomes" id="UP000037931"/>
    </source>
</evidence>
<comment type="caution">
    <text evidence="2">The sequence shown here is derived from an EMBL/GenBank/DDBJ whole genome shotgun (WGS) entry which is preliminary data.</text>
</comment>
<reference evidence="2 3" key="1">
    <citation type="journal article" date="2015" name="PLoS ONE">
        <title>Rice-Infecting Pseudomonas Genomes Are Highly Accessorized and Harbor Multiple Putative Virulence Mechanisms to Cause Sheath Brown Rot.</title>
        <authorList>
            <person name="Quibod I.L."/>
            <person name="Grande G."/>
            <person name="Oreiro E.G."/>
            <person name="Borja F.N."/>
            <person name="Dossa G.S."/>
            <person name="Mauleon R."/>
            <person name="Cruz C.V."/>
            <person name="Oliva R."/>
        </authorList>
    </citation>
    <scope>NUCLEOTIDE SEQUENCE [LARGE SCALE GENOMIC DNA]</scope>
    <source>
        <strain evidence="2 3">IRRI 6609</strain>
    </source>
</reference>
<evidence type="ECO:0000313" key="2">
    <source>
        <dbReference type="EMBL" id="KPA87981.1"/>
    </source>
</evidence>
<protein>
    <recommendedName>
        <fullName evidence="1">YspA cpYpsA-related SLOG domain-containing protein</fullName>
    </recommendedName>
</protein>
<dbReference type="RefSeq" id="WP_054060764.1">
    <property type="nucleotide sequence ID" value="NZ_JSYZ01000025.1"/>
</dbReference>
<feature type="domain" description="YspA cpYpsA-related SLOG" evidence="1">
    <location>
        <begin position="1"/>
        <end position="66"/>
    </location>
</feature>
<dbReference type="InterPro" id="IPR019627">
    <property type="entry name" value="YAcAr"/>
</dbReference>
<accession>A0A0M9GD14</accession>
<evidence type="ECO:0000259" key="1">
    <source>
        <dbReference type="Pfam" id="PF10686"/>
    </source>
</evidence>
<dbReference type="STRING" id="50340.PF66_05558"/>
<dbReference type="OrthoDB" id="572639at2"/>
<gene>
    <name evidence="2" type="ORF">PF66_05558</name>
</gene>
<dbReference type="Pfam" id="PF10686">
    <property type="entry name" value="YAcAr"/>
    <property type="match status" value="1"/>
</dbReference>
<name>A0A0M9GD14_9PSED</name>